<name>A0A967E2X1_9FLAO</name>
<dbReference type="EMBL" id="JAANAS010000051">
    <property type="protein sequence ID" value="NGZ90139.1"/>
    <property type="molecule type" value="Genomic_DNA"/>
</dbReference>
<sequence>MNEQANNYSETQYNYTFVFLYVIFIALTGMAIFVAMLNRENSGLAIMLLATLLLLSFFMYMVGKMKVEVTEKELLISMGFNFNTNEFLLHQIDAKSLQIEKLPWWFGFGNKQGSGNRTLFRIGFRPCISFQLKHNNERYYVSSSKTEALLSSLQKKLN</sequence>
<keyword evidence="1" id="KW-0812">Transmembrane</keyword>
<keyword evidence="1" id="KW-1133">Transmembrane helix</keyword>
<keyword evidence="1" id="KW-0472">Membrane</keyword>
<keyword evidence="3" id="KW-1185">Reference proteome</keyword>
<accession>A0A967E2X1</accession>
<dbReference type="AlphaFoldDB" id="A0A967E2X1"/>
<dbReference type="Proteomes" id="UP000643701">
    <property type="component" value="Unassembled WGS sequence"/>
</dbReference>
<evidence type="ECO:0000256" key="1">
    <source>
        <dbReference type="SAM" id="Phobius"/>
    </source>
</evidence>
<protein>
    <submittedName>
        <fullName evidence="2">Uncharacterized protein</fullName>
    </submittedName>
</protein>
<dbReference type="RefSeq" id="WP_166400394.1">
    <property type="nucleotide sequence ID" value="NZ_JAANAS010000051.1"/>
</dbReference>
<comment type="caution">
    <text evidence="2">The sequence shown here is derived from an EMBL/GenBank/DDBJ whole genome shotgun (WGS) entry which is preliminary data.</text>
</comment>
<organism evidence="2 3">
    <name type="scientific">Psychroflexus maritimus</name>
    <dbReference type="NCBI Taxonomy" id="2714865"/>
    <lineage>
        <taxon>Bacteria</taxon>
        <taxon>Pseudomonadati</taxon>
        <taxon>Bacteroidota</taxon>
        <taxon>Flavobacteriia</taxon>
        <taxon>Flavobacteriales</taxon>
        <taxon>Flavobacteriaceae</taxon>
        <taxon>Psychroflexus</taxon>
    </lineage>
</organism>
<feature type="transmembrane region" description="Helical" evidence="1">
    <location>
        <begin position="43"/>
        <end position="62"/>
    </location>
</feature>
<reference evidence="2" key="1">
    <citation type="submission" date="2020-03" db="EMBL/GenBank/DDBJ databases">
        <title>Psychroflexus Maritimus sp. nov., isolate from marine sediment.</title>
        <authorList>
            <person name="Zhong Y.-L."/>
        </authorList>
    </citation>
    <scope>NUCLEOTIDE SEQUENCE</scope>
    <source>
        <strain evidence="2">C1</strain>
    </source>
</reference>
<evidence type="ECO:0000313" key="3">
    <source>
        <dbReference type="Proteomes" id="UP000643701"/>
    </source>
</evidence>
<feature type="transmembrane region" description="Helical" evidence="1">
    <location>
        <begin position="12"/>
        <end position="37"/>
    </location>
</feature>
<evidence type="ECO:0000313" key="2">
    <source>
        <dbReference type="EMBL" id="NGZ90139.1"/>
    </source>
</evidence>
<gene>
    <name evidence="2" type="ORF">G7034_07730</name>
</gene>
<proteinExistence type="predicted"/>